<name>A0A7I4Y1V5_HAECO</name>
<keyword evidence="1" id="KW-0812">Transmembrane</keyword>
<dbReference type="Proteomes" id="UP000025227">
    <property type="component" value="Unplaced"/>
</dbReference>
<organism evidence="2 3">
    <name type="scientific">Haemonchus contortus</name>
    <name type="common">Barber pole worm</name>
    <dbReference type="NCBI Taxonomy" id="6289"/>
    <lineage>
        <taxon>Eukaryota</taxon>
        <taxon>Metazoa</taxon>
        <taxon>Ecdysozoa</taxon>
        <taxon>Nematoda</taxon>
        <taxon>Chromadorea</taxon>
        <taxon>Rhabditida</taxon>
        <taxon>Rhabditina</taxon>
        <taxon>Rhabditomorpha</taxon>
        <taxon>Strongyloidea</taxon>
        <taxon>Trichostrongylidae</taxon>
        <taxon>Haemonchus</taxon>
    </lineage>
</organism>
<evidence type="ECO:0000313" key="3">
    <source>
        <dbReference type="WBParaSite" id="HCON_00041540-00001"/>
    </source>
</evidence>
<feature type="transmembrane region" description="Helical" evidence="1">
    <location>
        <begin position="73"/>
        <end position="93"/>
    </location>
</feature>
<keyword evidence="2" id="KW-1185">Reference proteome</keyword>
<dbReference type="WBParaSite" id="HCON_00041540-00001">
    <property type="protein sequence ID" value="HCON_00041540-00001"/>
    <property type="gene ID" value="HCON_00041540"/>
</dbReference>
<feature type="transmembrane region" description="Helical" evidence="1">
    <location>
        <begin position="136"/>
        <end position="159"/>
    </location>
</feature>
<sequence length="163" mass="17515">MPVIAINECPSERKVPSDGEAQEIVQPNDENLKRASAGGPGGLNCNEMFLVTLAVIVVVFGALDLIFDYKHVALAKTIFSMVLAVLTIVAVITKSSILMLIVLIFLSILVVLLTAGLVILVITFFTDGKELQTGQITEIILTALSYLCIVFACISACILRGQY</sequence>
<evidence type="ECO:0000313" key="2">
    <source>
        <dbReference type="Proteomes" id="UP000025227"/>
    </source>
</evidence>
<evidence type="ECO:0000256" key="1">
    <source>
        <dbReference type="SAM" id="Phobius"/>
    </source>
</evidence>
<protein>
    <submittedName>
        <fullName evidence="3">Uncharacterized protein</fullName>
    </submittedName>
</protein>
<reference evidence="3" key="1">
    <citation type="submission" date="2020-12" db="UniProtKB">
        <authorList>
            <consortium name="WormBaseParasite"/>
        </authorList>
    </citation>
    <scope>IDENTIFICATION</scope>
    <source>
        <strain evidence="3">MHco3</strain>
    </source>
</reference>
<accession>A0A7I4Y1V5</accession>
<proteinExistence type="predicted"/>
<keyword evidence="1" id="KW-1133">Transmembrane helix</keyword>
<keyword evidence="1" id="KW-0472">Membrane</keyword>
<feature type="transmembrane region" description="Helical" evidence="1">
    <location>
        <begin position="48"/>
        <end position="67"/>
    </location>
</feature>
<dbReference type="AlphaFoldDB" id="A0A7I4Y1V5"/>
<feature type="transmembrane region" description="Helical" evidence="1">
    <location>
        <begin position="100"/>
        <end position="124"/>
    </location>
</feature>